<dbReference type="KEGG" id="shu:SHYC_03915"/>
<dbReference type="AlphaFoldDB" id="A0A0A8HN67"/>
<reference evidence="5 6" key="1">
    <citation type="journal article" date="2016" name="Front. Microbiol.">
        <title>Comprehensive Phylogenetic Analysis of Bovine Non-aureus Staphylococci Species Based on Whole-Genome Sequencing.</title>
        <authorList>
            <person name="Naushad S."/>
            <person name="Barkema H.W."/>
            <person name="Luby C."/>
            <person name="Condas L.A."/>
            <person name="Nobrega D.B."/>
            <person name="Carson D.A."/>
            <person name="De Buck J."/>
        </authorList>
    </citation>
    <scope>NUCLEOTIDE SEQUENCE [LARGE SCALE GENOMIC DNA]</scope>
    <source>
        <strain evidence="5 6">SNUC 5959</strain>
    </source>
</reference>
<comment type="caution">
    <text evidence="5">The sequence shown here is derived from an EMBL/GenBank/DDBJ whole genome shotgun (WGS) entry which is preliminary data.</text>
</comment>
<gene>
    <name evidence="5" type="ORF">BUZ57_09650</name>
</gene>
<protein>
    <recommendedName>
        <fullName evidence="3">Antitoxin MazE</fullName>
    </recommendedName>
</protein>
<dbReference type="HOGENOM" id="CLU_3012108_0_0_9"/>
<evidence type="ECO:0000313" key="5">
    <source>
        <dbReference type="EMBL" id="RIO44166.1"/>
    </source>
</evidence>
<dbReference type="InterPro" id="IPR048242">
    <property type="entry name" value="MazE"/>
</dbReference>
<dbReference type="Proteomes" id="UP000285625">
    <property type="component" value="Unassembled WGS sequence"/>
</dbReference>
<sequence length="56" mass="6278">MSAFYQTRGKSLEQLLKEGYVQMADLNLSLATEAYSVECEACDCNESHLLSNNKDD</sequence>
<organism evidence="5 6">
    <name type="scientific">Staphylococcus hyicus</name>
    <dbReference type="NCBI Taxonomy" id="1284"/>
    <lineage>
        <taxon>Bacteria</taxon>
        <taxon>Bacillati</taxon>
        <taxon>Bacillota</taxon>
        <taxon>Bacilli</taxon>
        <taxon>Bacillales</taxon>
        <taxon>Staphylococcaceae</taxon>
        <taxon>Staphylococcus</taxon>
    </lineage>
</organism>
<dbReference type="RefSeq" id="WP_039644674.1">
    <property type="nucleotide sequence ID" value="NZ_CP008747.1"/>
</dbReference>
<keyword evidence="4" id="KW-1277">Toxin-antitoxin system</keyword>
<dbReference type="GO" id="GO:0006355">
    <property type="term" value="P:regulation of DNA-templated transcription"/>
    <property type="evidence" value="ECO:0007669"/>
    <property type="project" value="InterPro"/>
</dbReference>
<evidence type="ECO:0000256" key="2">
    <source>
        <dbReference type="ARBA" id="ARBA00008620"/>
    </source>
</evidence>
<comment type="similarity">
    <text evidence="2">Belongs to the MazE/EndoAI family.</text>
</comment>
<dbReference type="InterPro" id="IPR013321">
    <property type="entry name" value="Arc_rbn_hlx_hlx"/>
</dbReference>
<dbReference type="NCBIfam" id="NF041459">
    <property type="entry name" value="antitoxMazE_Staph"/>
    <property type="match status" value="1"/>
</dbReference>
<comment type="function">
    <text evidence="1">Antitoxin component of a type II toxin-antitoxin (TA) system. Labile antitoxin that binds to cognate MazF toxin and counteracts its endoribonuclease activity.</text>
</comment>
<accession>A0A0A8HN67</accession>
<dbReference type="STRING" id="1284.SHYC_03915"/>
<evidence type="ECO:0000256" key="4">
    <source>
        <dbReference type="ARBA" id="ARBA00022649"/>
    </source>
</evidence>
<dbReference type="GeneID" id="41072616"/>
<evidence type="ECO:0000256" key="3">
    <source>
        <dbReference type="ARBA" id="ARBA00014204"/>
    </source>
</evidence>
<dbReference type="Gene3D" id="1.10.1220.10">
    <property type="entry name" value="Met repressor-like"/>
    <property type="match status" value="1"/>
</dbReference>
<name>A0A0A8HN67_STAHY</name>
<proteinExistence type="inferred from homology"/>
<evidence type="ECO:0000313" key="6">
    <source>
        <dbReference type="Proteomes" id="UP000285625"/>
    </source>
</evidence>
<evidence type="ECO:0000256" key="1">
    <source>
        <dbReference type="ARBA" id="ARBA00002256"/>
    </source>
</evidence>
<dbReference type="EMBL" id="QXVO01000032">
    <property type="protein sequence ID" value="RIO44166.1"/>
    <property type="molecule type" value="Genomic_DNA"/>
</dbReference>